<evidence type="ECO:0000313" key="6">
    <source>
        <dbReference type="EMBL" id="AOW02997.1"/>
    </source>
</evidence>
<dbReference type="GO" id="GO:0006979">
    <property type="term" value="P:response to oxidative stress"/>
    <property type="evidence" value="ECO:0007669"/>
    <property type="project" value="InterPro"/>
</dbReference>
<evidence type="ECO:0000256" key="1">
    <source>
        <dbReference type="ARBA" id="ARBA00004496"/>
    </source>
</evidence>
<dbReference type="Pfam" id="PF08622">
    <property type="entry name" value="Svf1"/>
    <property type="match status" value="1"/>
</dbReference>
<dbReference type="InterPro" id="IPR051385">
    <property type="entry name" value="Ceramide-binding_SVF1"/>
</dbReference>
<dbReference type="VEuPathDB" id="FungiDB:YALI0_C16973g"/>
<name>A0A1H6PRA9_YARLL</name>
<dbReference type="RefSeq" id="XP_501927.1">
    <property type="nucleotide sequence ID" value="XM_501927.1"/>
</dbReference>
<feature type="domain" description="Svf1-like C-terminal" evidence="5">
    <location>
        <begin position="229"/>
        <end position="398"/>
    </location>
</feature>
<reference evidence="6 8" key="1">
    <citation type="journal article" date="2016" name="PLoS ONE">
        <title>Sequence Assembly of Yarrowia lipolytica Strain W29/CLIB89 Shows Transposable Element Diversity.</title>
        <authorList>
            <person name="Magnan C."/>
            <person name="Yu J."/>
            <person name="Chang I."/>
            <person name="Jahn E."/>
            <person name="Kanomata Y."/>
            <person name="Wu J."/>
            <person name="Zeller M."/>
            <person name="Oakes M."/>
            <person name="Baldi P."/>
            <person name="Sandmeyer S."/>
        </authorList>
    </citation>
    <scope>NUCLEOTIDE SEQUENCE [LARGE SCALE GENOMIC DNA]</scope>
    <source>
        <strain evidence="6">CLIB89</strain>
        <strain evidence="8">CLIB89(W29)</strain>
    </source>
</reference>
<dbReference type="Proteomes" id="UP000182444">
    <property type="component" value="Chromosome 1C"/>
</dbReference>
<dbReference type="PANTHER" id="PTHR47107:SF1">
    <property type="entry name" value="CERAMIDE-BINDING PROTEIN SVF1-RELATED"/>
    <property type="match status" value="1"/>
</dbReference>
<dbReference type="VEuPathDB" id="FungiDB:YALI1_C24303g"/>
<comment type="similarity">
    <text evidence="2">Belongs to the SVF1 family.</text>
</comment>
<dbReference type="KEGG" id="yli:2910079"/>
<protein>
    <submittedName>
        <fullName evidence="7">Survival factor 1</fullName>
    </submittedName>
</protein>
<evidence type="ECO:0000256" key="2">
    <source>
        <dbReference type="ARBA" id="ARBA00009069"/>
    </source>
</evidence>
<keyword evidence="3" id="KW-0963">Cytoplasm</keyword>
<accession>A0A1H6PRA9</accession>
<evidence type="ECO:0000256" key="3">
    <source>
        <dbReference type="ARBA" id="ARBA00022490"/>
    </source>
</evidence>
<sequence length="398" mass="44000">MLKWVQGGVSALTGSAEPEYGAEAFESVSKSVDGKNPYGSLTLPELNWLKPAGSNVETQTFYFFSKDGKQFGHVQIIHSNPLGIQNTAQFTFRLSNADKPEENVWSSTNVEEFEPVGPNFTAKGPMDGVNIKLVPSVDDDGKTTEAFHVKIHVSDEVKLDLTFTRSVEGFKIGPTGQSKYGEDLNNPWGAMRHSFWPRASVSGTIEVANKDKMELDNDFGFFVHATQGMKPHHAASKWNFITYQSPKYSAVVMDYTTPPSYGSSRVTIGGVASAEKLLFTSANATVEHVETKEDEEVGWQVPTLIKFECEGPKVDVADEDVDKPENRGKAVLQGNLTHLERMDVMAEIPAFLKSLASTVSGTKPYIYQFRNEMELELEIDGEKIQDKGQIFCEATFIS</sequence>
<gene>
    <name evidence="7" type="ORF">B0I71DRAFT_135853</name>
    <name evidence="6" type="ORF">YALI1_C24303g</name>
</gene>
<comment type="subcellular location">
    <subcellularLocation>
        <location evidence="1">Cytoplasm</location>
    </subcellularLocation>
</comment>
<evidence type="ECO:0000313" key="9">
    <source>
        <dbReference type="Proteomes" id="UP000256601"/>
    </source>
</evidence>
<evidence type="ECO:0000259" key="4">
    <source>
        <dbReference type="Pfam" id="PF08622"/>
    </source>
</evidence>
<dbReference type="Pfam" id="PF17187">
    <property type="entry name" value="Svf1_C"/>
    <property type="match status" value="1"/>
</dbReference>
<dbReference type="eggNOG" id="ENOG502QQY3">
    <property type="taxonomic scope" value="Eukaryota"/>
</dbReference>
<dbReference type="InterPro" id="IPR013931">
    <property type="entry name" value="Svf1-like_N"/>
</dbReference>
<dbReference type="GO" id="GO:0005737">
    <property type="term" value="C:cytoplasm"/>
    <property type="evidence" value="ECO:0007669"/>
    <property type="project" value="UniProtKB-SubCell"/>
</dbReference>
<evidence type="ECO:0000313" key="7">
    <source>
        <dbReference type="EMBL" id="RDW23511.1"/>
    </source>
</evidence>
<dbReference type="InterPro" id="IPR033394">
    <property type="entry name" value="Svf1-like_C"/>
</dbReference>
<dbReference type="OrthoDB" id="2590239at2759"/>
<dbReference type="GeneID" id="2910079"/>
<proteinExistence type="inferred from homology"/>
<dbReference type="OMA" id="AFWPRCV"/>
<dbReference type="SUPFAM" id="SSF159245">
    <property type="entry name" value="AttH-like"/>
    <property type="match status" value="1"/>
</dbReference>
<dbReference type="Proteomes" id="UP000256601">
    <property type="component" value="Unassembled WGS sequence"/>
</dbReference>
<organism evidence="6 8">
    <name type="scientific">Yarrowia lipolytica</name>
    <name type="common">Candida lipolytica</name>
    <dbReference type="NCBI Taxonomy" id="4952"/>
    <lineage>
        <taxon>Eukaryota</taxon>
        <taxon>Fungi</taxon>
        <taxon>Dikarya</taxon>
        <taxon>Ascomycota</taxon>
        <taxon>Saccharomycotina</taxon>
        <taxon>Dipodascomycetes</taxon>
        <taxon>Dipodascales</taxon>
        <taxon>Dipodascales incertae sedis</taxon>
        <taxon>Yarrowia</taxon>
    </lineage>
</organism>
<dbReference type="EMBL" id="KZ859080">
    <property type="protein sequence ID" value="RDW23511.1"/>
    <property type="molecule type" value="Genomic_DNA"/>
</dbReference>
<reference evidence="7 9" key="2">
    <citation type="submission" date="2018-07" db="EMBL/GenBank/DDBJ databases">
        <title>Draft Genome Assemblies for Five Robust Yarrowia lipolytica Strains Exhibiting High Lipid Production and Pentose Sugar Utilization and Sugar Alcohol Secretion from Undetoxified Lignocellulosic Biomass Hydrolysates.</title>
        <authorList>
            <consortium name="DOE Joint Genome Institute"/>
            <person name="Walker C."/>
            <person name="Ryu S."/>
            <person name="Na H."/>
            <person name="Zane M."/>
            <person name="LaButti K."/>
            <person name="Lipzen A."/>
            <person name="Haridas S."/>
            <person name="Barry K."/>
            <person name="Grigoriev I.V."/>
            <person name="Quarterman J."/>
            <person name="Slininger P."/>
            <person name="Dien B."/>
            <person name="Trinh C.T."/>
        </authorList>
    </citation>
    <scope>NUCLEOTIDE SEQUENCE [LARGE SCALE GENOMIC DNA]</scope>
    <source>
        <strain evidence="7 9">YB392</strain>
    </source>
</reference>
<feature type="domain" description="Svf1-like N-terminal" evidence="4">
    <location>
        <begin position="56"/>
        <end position="227"/>
    </location>
</feature>
<evidence type="ECO:0000259" key="5">
    <source>
        <dbReference type="Pfam" id="PF17187"/>
    </source>
</evidence>
<dbReference type="AlphaFoldDB" id="A0A1H6PRA9"/>
<dbReference type="EMBL" id="CP017555">
    <property type="protein sequence ID" value="AOW02997.1"/>
    <property type="molecule type" value="Genomic_DNA"/>
</dbReference>
<dbReference type="PANTHER" id="PTHR47107">
    <property type="entry name" value="SVF1-LIKE PROTEIN YDR222W-RELATED"/>
    <property type="match status" value="1"/>
</dbReference>
<evidence type="ECO:0000313" key="8">
    <source>
        <dbReference type="Proteomes" id="UP000182444"/>
    </source>
</evidence>